<accession>A0ABT2ZHE2</accession>
<proteinExistence type="predicted"/>
<evidence type="ECO:0000259" key="2">
    <source>
        <dbReference type="SMART" id="SM00939"/>
    </source>
</evidence>
<dbReference type="SMART" id="SM00939">
    <property type="entry name" value="PepX_C"/>
    <property type="match status" value="1"/>
</dbReference>
<dbReference type="Gene3D" id="2.60.120.260">
    <property type="entry name" value="Galactose-binding domain-like"/>
    <property type="match status" value="1"/>
</dbReference>
<dbReference type="Pfam" id="PF08530">
    <property type="entry name" value="PepX_C"/>
    <property type="match status" value="1"/>
</dbReference>
<evidence type="ECO:0000313" key="4">
    <source>
        <dbReference type="Proteomes" id="UP001652542"/>
    </source>
</evidence>
<dbReference type="PANTHER" id="PTHR43056">
    <property type="entry name" value="PEPTIDASE S9 PROLYL OLIGOPEPTIDASE"/>
    <property type="match status" value="1"/>
</dbReference>
<feature type="domain" description="Xaa-Pro dipeptidyl-peptidase C-terminal" evidence="2">
    <location>
        <begin position="291"/>
        <end position="545"/>
    </location>
</feature>
<dbReference type="InterPro" id="IPR008979">
    <property type="entry name" value="Galactose-bd-like_sf"/>
</dbReference>
<dbReference type="Gene3D" id="1.10.3020.10">
    <property type="entry name" value="alpha-amino acid ester hydrolase ( Helical cap domain)"/>
    <property type="match status" value="1"/>
</dbReference>
<name>A0ABT2ZHE2_9RHOB</name>
<dbReference type="EMBL" id="JAOWKY010000006">
    <property type="protein sequence ID" value="MCV2870549.1"/>
    <property type="molecule type" value="Genomic_DNA"/>
</dbReference>
<dbReference type="Gene3D" id="3.40.50.1820">
    <property type="entry name" value="alpha/beta hydrolase"/>
    <property type="match status" value="1"/>
</dbReference>
<dbReference type="InterPro" id="IPR050585">
    <property type="entry name" value="Xaa-Pro_dipeptidyl-ppase/CocE"/>
</dbReference>
<protein>
    <submittedName>
        <fullName evidence="3">CocE/NonD family hydrolase</fullName>
    </submittedName>
</protein>
<comment type="caution">
    <text evidence="3">The sequence shown here is derived from an EMBL/GenBank/DDBJ whole genome shotgun (WGS) entry which is preliminary data.</text>
</comment>
<dbReference type="NCBIfam" id="TIGR00976">
    <property type="entry name" value="CocE_NonD"/>
    <property type="match status" value="1"/>
</dbReference>
<evidence type="ECO:0000313" key="3">
    <source>
        <dbReference type="EMBL" id="MCV2870549.1"/>
    </source>
</evidence>
<keyword evidence="1 3" id="KW-0378">Hydrolase</keyword>
<dbReference type="InterPro" id="IPR013736">
    <property type="entry name" value="Xaa-Pro_dipept_C"/>
</dbReference>
<reference evidence="3 4" key="1">
    <citation type="submission" date="2022-10" db="EMBL/GenBank/DDBJ databases">
        <title>Defluviimonas sp. nov., isolated from ocean surface water.</title>
        <authorList>
            <person name="He W."/>
            <person name="Wang L."/>
            <person name="Zhang D.-F."/>
        </authorList>
    </citation>
    <scope>NUCLEOTIDE SEQUENCE [LARGE SCALE GENOMIC DNA]</scope>
    <source>
        <strain evidence="3 4">WL0002</strain>
    </source>
</reference>
<gene>
    <name evidence="3" type="ORF">OEW28_18200</name>
</gene>
<keyword evidence="4" id="KW-1185">Reference proteome</keyword>
<dbReference type="SUPFAM" id="SSF53474">
    <property type="entry name" value="alpha/beta-Hydrolases"/>
    <property type="match status" value="1"/>
</dbReference>
<organism evidence="3 4">
    <name type="scientific">Albidovulum marisflavi</name>
    <dbReference type="NCBI Taxonomy" id="2984159"/>
    <lineage>
        <taxon>Bacteria</taxon>
        <taxon>Pseudomonadati</taxon>
        <taxon>Pseudomonadota</taxon>
        <taxon>Alphaproteobacteria</taxon>
        <taxon>Rhodobacterales</taxon>
        <taxon>Paracoccaceae</taxon>
        <taxon>Albidovulum</taxon>
    </lineage>
</organism>
<dbReference type="InterPro" id="IPR029058">
    <property type="entry name" value="AB_hydrolase_fold"/>
</dbReference>
<dbReference type="SUPFAM" id="SSF49785">
    <property type="entry name" value="Galactose-binding domain-like"/>
    <property type="match status" value="1"/>
</dbReference>
<dbReference type="GO" id="GO:0016787">
    <property type="term" value="F:hydrolase activity"/>
    <property type="evidence" value="ECO:0007669"/>
    <property type="project" value="UniProtKB-KW"/>
</dbReference>
<dbReference type="Pfam" id="PF02129">
    <property type="entry name" value="Peptidase_S15"/>
    <property type="match status" value="1"/>
</dbReference>
<dbReference type="Proteomes" id="UP001652542">
    <property type="component" value="Unassembled WGS sequence"/>
</dbReference>
<evidence type="ECO:0000256" key="1">
    <source>
        <dbReference type="ARBA" id="ARBA00022801"/>
    </source>
</evidence>
<dbReference type="InterPro" id="IPR005674">
    <property type="entry name" value="CocE/Ser_esterase"/>
</dbReference>
<dbReference type="InterPro" id="IPR000383">
    <property type="entry name" value="Xaa-Pro-like_dom"/>
</dbReference>
<sequence length="668" mass="74499">MKTLEKFPREIFETPDMGIVLADGCRLSARVWMPVDATEHPVPAVLEYIPYRKRDMTLPRDELMHPYFAGHGYAAVRVDMRGCGDSEGLIEDEYTEQELSDACEVIAWLAAQPWCSGAVAMMGKSWGGFNCLQTAMRRPPALKAVVTVCSTVDRFADDIHYKGGCLLGENFGWTAQMMSYASRPPDPMLAGNSWRDTWLERLEAQPFLAERWFRHQRRDDYWKHGSLCEDYGSVTAPVLSFGGWADNYMNTVSHLLEHLKVPVKGIVGPWVHQYPHTALPGPAIGFLQEALRWWDRWLKDVPNGAEDDPAYRAYMLHSAPPDANSAFRSGHWVAESSWPTDRVTRRMMPLSAGGVLGGQAGALSVPVRTPQHLGLHAGEFFPMGGNGEMPGDQATEDALSICFDSAPLEAPLDLLGAAVLRLRVSSDKPRAFVVARLCDVAPDGSAVRICHGMLNLCHRDSMEFPGDLPVGQEVDVAFALDQMGYRLSEGHRLRLALSTTYWPFVWPSAESATLTLTGGSLDLPVHMGSTGDEWAFPEAEAAPGWAHRVIRPEAYVRRVEHDIITGRRTLVMEADGGDCENLDHGWTFGDTVRERWSIDPVDPLSARLEIEWEQRLARGADWSARTEISARMTAGHEVFHLSATLRAWEGTQEVFHRDFNAEIPRDHV</sequence>
<dbReference type="PANTHER" id="PTHR43056:SF10">
    <property type="entry name" value="COCE_NOND FAMILY, PUTATIVE (AFU_ORTHOLOGUE AFUA_7G00600)-RELATED"/>
    <property type="match status" value="1"/>
</dbReference>
<dbReference type="RefSeq" id="WP_263736225.1">
    <property type="nucleotide sequence ID" value="NZ_JAOWKY010000006.1"/>
</dbReference>